<proteinExistence type="predicted"/>
<dbReference type="InterPro" id="IPR051703">
    <property type="entry name" value="NF-kappa-B_Signaling_Reg"/>
</dbReference>
<dbReference type="InterPro" id="IPR011335">
    <property type="entry name" value="Restrct_endonuc-II-like"/>
</dbReference>
<reference evidence="2 3" key="1">
    <citation type="submission" date="2020-06" db="EMBL/GenBank/DDBJ databases">
        <authorList>
            <person name="Li R."/>
            <person name="Bekaert M."/>
        </authorList>
    </citation>
    <scope>NUCLEOTIDE SEQUENCE [LARGE SCALE GENOMIC DNA]</scope>
    <source>
        <strain evidence="3">wild</strain>
    </source>
</reference>
<dbReference type="PANTHER" id="PTHR46609:SF8">
    <property type="entry name" value="YQAJ VIRAL RECOMBINASE DOMAIN-CONTAINING PROTEIN"/>
    <property type="match status" value="1"/>
</dbReference>
<dbReference type="Proteomes" id="UP000507470">
    <property type="component" value="Unassembled WGS sequence"/>
</dbReference>
<feature type="compositionally biased region" description="Basic residues" evidence="1">
    <location>
        <begin position="154"/>
        <end position="167"/>
    </location>
</feature>
<dbReference type="InterPro" id="IPR011604">
    <property type="entry name" value="PDDEXK-like_dom_sf"/>
</dbReference>
<evidence type="ECO:0008006" key="4">
    <source>
        <dbReference type="Google" id="ProtNLM"/>
    </source>
</evidence>
<gene>
    <name evidence="2" type="ORF">MCOR_27204</name>
</gene>
<dbReference type="Gene3D" id="3.90.320.10">
    <property type="match status" value="1"/>
</dbReference>
<organism evidence="2 3">
    <name type="scientific">Mytilus coruscus</name>
    <name type="common">Sea mussel</name>
    <dbReference type="NCBI Taxonomy" id="42192"/>
    <lineage>
        <taxon>Eukaryota</taxon>
        <taxon>Metazoa</taxon>
        <taxon>Spiralia</taxon>
        <taxon>Lophotrochozoa</taxon>
        <taxon>Mollusca</taxon>
        <taxon>Bivalvia</taxon>
        <taxon>Autobranchia</taxon>
        <taxon>Pteriomorphia</taxon>
        <taxon>Mytilida</taxon>
        <taxon>Mytiloidea</taxon>
        <taxon>Mytilidae</taxon>
        <taxon>Mytilinae</taxon>
        <taxon>Mytilus</taxon>
    </lineage>
</organism>
<name>A0A6J8CBM7_MYTCO</name>
<dbReference type="SUPFAM" id="SSF52980">
    <property type="entry name" value="Restriction endonuclease-like"/>
    <property type="match status" value="1"/>
</dbReference>
<dbReference type="OrthoDB" id="6158042at2759"/>
<keyword evidence="3" id="KW-1185">Reference proteome</keyword>
<evidence type="ECO:0000256" key="1">
    <source>
        <dbReference type="SAM" id="MobiDB-lite"/>
    </source>
</evidence>
<dbReference type="EMBL" id="CACVKT020004932">
    <property type="protein sequence ID" value="CAC5392257.1"/>
    <property type="molecule type" value="Genomic_DNA"/>
</dbReference>
<evidence type="ECO:0000313" key="3">
    <source>
        <dbReference type="Proteomes" id="UP000507470"/>
    </source>
</evidence>
<feature type="region of interest" description="Disordered" evidence="1">
    <location>
        <begin position="149"/>
        <end position="178"/>
    </location>
</feature>
<accession>A0A6J8CBM7</accession>
<dbReference type="AlphaFoldDB" id="A0A6J8CBM7"/>
<dbReference type="PANTHER" id="PTHR46609">
    <property type="entry name" value="EXONUCLEASE, PHAGE-TYPE/RECB, C-TERMINAL DOMAIN-CONTAINING PROTEIN"/>
    <property type="match status" value="1"/>
</dbReference>
<sequence length="178" mass="20117">MSIAHQLHVYLILTEGASIDSLVTCNKCGVGLVEVKRPYCSDSKKEPWRYKTPIECAKDTNFCSNEVNGQLKLKDTSNYMYQVQGQLGVYELNWVDFSILGPALPNLIILQVAVEETRRKSVQEVQSLESSENEIDGFVLTQPSTSKLTLKGIARAKPRRSQRKKQQASKTTRVREPR</sequence>
<dbReference type="GO" id="GO:0006281">
    <property type="term" value="P:DNA repair"/>
    <property type="evidence" value="ECO:0007669"/>
    <property type="project" value="UniProtKB-ARBA"/>
</dbReference>
<evidence type="ECO:0000313" key="2">
    <source>
        <dbReference type="EMBL" id="CAC5392257.1"/>
    </source>
</evidence>
<protein>
    <recommendedName>
        <fullName evidence="4">YqaJ viral recombinase domain-containing protein</fullName>
    </recommendedName>
</protein>